<proteinExistence type="predicted"/>
<keyword evidence="2" id="KW-1185">Reference proteome</keyword>
<dbReference type="Proteomes" id="UP000499080">
    <property type="component" value="Unassembled WGS sequence"/>
</dbReference>
<evidence type="ECO:0000313" key="2">
    <source>
        <dbReference type="Proteomes" id="UP000499080"/>
    </source>
</evidence>
<evidence type="ECO:0000313" key="1">
    <source>
        <dbReference type="EMBL" id="GBM34387.1"/>
    </source>
</evidence>
<feature type="non-terminal residue" evidence="1">
    <location>
        <position position="1"/>
    </location>
</feature>
<reference evidence="1 2" key="1">
    <citation type="journal article" date="2019" name="Sci. Rep.">
        <title>Orb-weaving spider Araneus ventricosus genome elucidates the spidroin gene catalogue.</title>
        <authorList>
            <person name="Kono N."/>
            <person name="Nakamura H."/>
            <person name="Ohtoshi R."/>
            <person name="Moran D.A.P."/>
            <person name="Shinohara A."/>
            <person name="Yoshida Y."/>
            <person name="Fujiwara M."/>
            <person name="Mori M."/>
            <person name="Tomita M."/>
            <person name="Arakawa K."/>
        </authorList>
    </citation>
    <scope>NUCLEOTIDE SEQUENCE [LARGE SCALE GENOMIC DNA]</scope>
</reference>
<organism evidence="1 2">
    <name type="scientific">Araneus ventricosus</name>
    <name type="common">Orbweaver spider</name>
    <name type="synonym">Epeira ventricosa</name>
    <dbReference type="NCBI Taxonomy" id="182803"/>
    <lineage>
        <taxon>Eukaryota</taxon>
        <taxon>Metazoa</taxon>
        <taxon>Ecdysozoa</taxon>
        <taxon>Arthropoda</taxon>
        <taxon>Chelicerata</taxon>
        <taxon>Arachnida</taxon>
        <taxon>Araneae</taxon>
        <taxon>Araneomorphae</taxon>
        <taxon>Entelegynae</taxon>
        <taxon>Araneoidea</taxon>
        <taxon>Araneidae</taxon>
        <taxon>Araneus</taxon>
    </lineage>
</organism>
<accession>A0A4Y2F0U7</accession>
<gene>
    <name evidence="1" type="ORF">AVEN_2362_1</name>
</gene>
<dbReference type="EMBL" id="BGPR01172080">
    <property type="protein sequence ID" value="GBM34387.1"/>
    <property type="molecule type" value="Genomic_DNA"/>
</dbReference>
<dbReference type="AlphaFoldDB" id="A0A4Y2F0U7"/>
<name>A0A4Y2F0U7_ARAVE</name>
<comment type="caution">
    <text evidence="1">The sequence shown here is derived from an EMBL/GenBank/DDBJ whole genome shotgun (WGS) entry which is preliminary data.</text>
</comment>
<protein>
    <submittedName>
        <fullName evidence="1">Uncharacterized protein</fullName>
    </submittedName>
</protein>
<sequence>LPLCVKSVQLKQPRAIGNPIFFLSPALSSTPHSRKWYFMESSPQKIPVVTKVLAAVRTVDRFAFPTRQALPSYLHFKTGIISRSNVLNVVDRNKIQREKETEAKNHSCLRS</sequence>